<dbReference type="GO" id="GO:0016705">
    <property type="term" value="F:oxidoreductase activity, acting on paired donors, with incorporation or reduction of molecular oxygen"/>
    <property type="evidence" value="ECO:0007669"/>
    <property type="project" value="InterPro"/>
</dbReference>
<evidence type="ECO:0000256" key="6">
    <source>
        <dbReference type="RuleBase" id="RU000461"/>
    </source>
</evidence>
<dbReference type="InterPro" id="IPR050121">
    <property type="entry name" value="Cytochrome_P450_monoxygenase"/>
</dbReference>
<comment type="caution">
    <text evidence="8">The sequence shown here is derived from an EMBL/GenBank/DDBJ whole genome shotgun (WGS) entry which is preliminary data.</text>
</comment>
<dbReference type="Pfam" id="PF00067">
    <property type="entry name" value="p450"/>
    <property type="match status" value="1"/>
</dbReference>
<dbReference type="GeneID" id="31011131"/>
<keyword evidence="9" id="KW-1185">Reference proteome</keyword>
<name>A0A1J9S8C8_9PEZI</name>
<keyword evidence="7" id="KW-0812">Transmembrane</keyword>
<dbReference type="SUPFAM" id="SSF48264">
    <property type="entry name" value="Cytochrome P450"/>
    <property type="match status" value="1"/>
</dbReference>
<accession>A0A1J9S8C8</accession>
<keyword evidence="5 6" id="KW-0349">Heme</keyword>
<evidence type="ECO:0000256" key="1">
    <source>
        <dbReference type="ARBA" id="ARBA00001971"/>
    </source>
</evidence>
<evidence type="ECO:0000313" key="8">
    <source>
        <dbReference type="EMBL" id="OJD36172.1"/>
    </source>
</evidence>
<sequence>MAVNLDQTSGSGIQATLSYLRSHPIYALYAFCIFIVLRFLTNRYASPLRRYPGPFLASGTRLWKLYVTLTTHQETAYINLHKRYGPIVRTSPTSLSFSHPAAARTILSAGRGFHKTSFYAVFPPPENPDIFTETDEGEHARKRRAAGPAYAMGAMQSAAQTARIERVVRGLGGRLDGLCEGGGTTGVVVDLGAWVHWFAFDVLGEVAFGRAWGFLAEGRDVEGCIAAIDASQRYNGAVGQVPVLDWVVGRRSWAWRAWRGVGLGRAPLVTRIAGEEVRRRMEEGGKKEAEGDGEGDLLAQLLRAHGRDPERFTEGDVFAVAHGAIFAGSDSTASTMQSFLHHVLRDARIHALLLAELDAATAAGHLSRRPAVPQFAEAQRHLPYFQACLKEAMRLRPAVGLAMARAVPAGGAEIDGATYPAGTELDVNAWAVHRDADVFGGDAEAYRPERWLEGEGERARVMDRHMLQFGGGSHVCIGKNLALLEMNKVLPMLLRDYNMELVHPERELEFHTYFFVVQKGLDVRISKRE</sequence>
<keyword evidence="6" id="KW-0503">Monooxygenase</keyword>
<reference evidence="8 9" key="1">
    <citation type="submission" date="2016-10" db="EMBL/GenBank/DDBJ databases">
        <title>Proteomics and genomics reveal pathogen-plant mechanisms compatible with a hemibiotrophic lifestyle of Diplodia corticola.</title>
        <authorList>
            <person name="Fernandes I."/>
            <person name="De Jonge R."/>
            <person name="Van De Peer Y."/>
            <person name="Devreese B."/>
            <person name="Alves A."/>
            <person name="Esteves A.C."/>
        </authorList>
    </citation>
    <scope>NUCLEOTIDE SEQUENCE [LARGE SCALE GENOMIC DNA]</scope>
    <source>
        <strain evidence="8 9">CBS 112549</strain>
    </source>
</reference>
<dbReference type="PRINTS" id="PR00385">
    <property type="entry name" value="P450"/>
</dbReference>
<keyword evidence="6" id="KW-0560">Oxidoreductase</keyword>
<dbReference type="CDD" id="cd11060">
    <property type="entry name" value="CYP57A1-like"/>
    <property type="match status" value="1"/>
</dbReference>
<dbReference type="PROSITE" id="PS00086">
    <property type="entry name" value="CYTOCHROME_P450"/>
    <property type="match status" value="1"/>
</dbReference>
<dbReference type="EMBL" id="MNUE01000013">
    <property type="protein sequence ID" value="OJD36172.1"/>
    <property type="molecule type" value="Genomic_DNA"/>
</dbReference>
<dbReference type="GO" id="GO:0005506">
    <property type="term" value="F:iron ion binding"/>
    <property type="evidence" value="ECO:0007669"/>
    <property type="project" value="InterPro"/>
</dbReference>
<evidence type="ECO:0000256" key="7">
    <source>
        <dbReference type="SAM" id="Phobius"/>
    </source>
</evidence>
<keyword evidence="3 5" id="KW-0479">Metal-binding</keyword>
<evidence type="ECO:0000256" key="2">
    <source>
        <dbReference type="ARBA" id="ARBA00010617"/>
    </source>
</evidence>
<dbReference type="InterPro" id="IPR001128">
    <property type="entry name" value="Cyt_P450"/>
</dbReference>
<feature type="binding site" description="axial binding residue" evidence="5">
    <location>
        <position position="476"/>
    </location>
    <ligand>
        <name>heme</name>
        <dbReference type="ChEBI" id="CHEBI:30413"/>
    </ligand>
    <ligandPart>
        <name>Fe</name>
        <dbReference type="ChEBI" id="CHEBI:18248"/>
    </ligandPart>
</feature>
<dbReference type="InterPro" id="IPR017972">
    <property type="entry name" value="Cyt_P450_CS"/>
</dbReference>
<feature type="transmembrane region" description="Helical" evidence="7">
    <location>
        <begin position="24"/>
        <end position="41"/>
    </location>
</feature>
<evidence type="ECO:0000256" key="4">
    <source>
        <dbReference type="ARBA" id="ARBA00023004"/>
    </source>
</evidence>
<evidence type="ECO:0000256" key="3">
    <source>
        <dbReference type="ARBA" id="ARBA00022723"/>
    </source>
</evidence>
<proteinExistence type="inferred from homology"/>
<organism evidence="8 9">
    <name type="scientific">Diplodia corticola</name>
    <dbReference type="NCBI Taxonomy" id="236234"/>
    <lineage>
        <taxon>Eukaryota</taxon>
        <taxon>Fungi</taxon>
        <taxon>Dikarya</taxon>
        <taxon>Ascomycota</taxon>
        <taxon>Pezizomycotina</taxon>
        <taxon>Dothideomycetes</taxon>
        <taxon>Dothideomycetes incertae sedis</taxon>
        <taxon>Botryosphaeriales</taxon>
        <taxon>Botryosphaeriaceae</taxon>
        <taxon>Diplodia</taxon>
    </lineage>
</organism>
<gene>
    <name evidence="8" type="ORF">BKCO1_13000149</name>
</gene>
<dbReference type="OrthoDB" id="3934656at2759"/>
<dbReference type="InterPro" id="IPR002403">
    <property type="entry name" value="Cyt_P450_E_grp-IV"/>
</dbReference>
<dbReference type="GO" id="GO:0020037">
    <property type="term" value="F:heme binding"/>
    <property type="evidence" value="ECO:0007669"/>
    <property type="project" value="InterPro"/>
</dbReference>
<comment type="similarity">
    <text evidence="2 6">Belongs to the cytochrome P450 family.</text>
</comment>
<dbReference type="PRINTS" id="PR00465">
    <property type="entry name" value="EP450IV"/>
</dbReference>
<dbReference type="Gene3D" id="1.10.630.10">
    <property type="entry name" value="Cytochrome P450"/>
    <property type="match status" value="1"/>
</dbReference>
<comment type="cofactor">
    <cofactor evidence="1 5">
        <name>heme</name>
        <dbReference type="ChEBI" id="CHEBI:30413"/>
    </cofactor>
</comment>
<dbReference type="PANTHER" id="PTHR24305:SF232">
    <property type="entry name" value="P450, PUTATIVE (EUROFUNG)-RELATED"/>
    <property type="match status" value="1"/>
</dbReference>
<dbReference type="AlphaFoldDB" id="A0A1J9S8C8"/>
<protein>
    <submittedName>
        <fullName evidence="8">Cytochrome p450 oxidoreductase</fullName>
    </submittedName>
</protein>
<dbReference type="GO" id="GO:0004497">
    <property type="term" value="F:monooxygenase activity"/>
    <property type="evidence" value="ECO:0007669"/>
    <property type="project" value="UniProtKB-KW"/>
</dbReference>
<evidence type="ECO:0000256" key="5">
    <source>
        <dbReference type="PIRSR" id="PIRSR602403-1"/>
    </source>
</evidence>
<dbReference type="RefSeq" id="XP_020132432.1">
    <property type="nucleotide sequence ID" value="XM_020270872.1"/>
</dbReference>
<keyword evidence="7" id="KW-0472">Membrane</keyword>
<keyword evidence="7" id="KW-1133">Transmembrane helix</keyword>
<evidence type="ECO:0000313" key="9">
    <source>
        <dbReference type="Proteomes" id="UP000183809"/>
    </source>
</evidence>
<dbReference type="InterPro" id="IPR036396">
    <property type="entry name" value="Cyt_P450_sf"/>
</dbReference>
<keyword evidence="4 5" id="KW-0408">Iron</keyword>
<dbReference type="STRING" id="236234.A0A1J9S8C8"/>
<dbReference type="PANTHER" id="PTHR24305">
    <property type="entry name" value="CYTOCHROME P450"/>
    <property type="match status" value="1"/>
</dbReference>
<dbReference type="Proteomes" id="UP000183809">
    <property type="component" value="Unassembled WGS sequence"/>
</dbReference>